<reference evidence="1 2" key="1">
    <citation type="submission" date="2019-09" db="EMBL/GenBank/DDBJ databases">
        <authorList>
            <person name="Chandra G."/>
            <person name="Truman W A."/>
        </authorList>
    </citation>
    <scope>NUCLEOTIDE SEQUENCE [LARGE SCALE GENOMIC DNA]</scope>
    <source>
        <strain evidence="1">PS691</strain>
    </source>
</reference>
<evidence type="ECO:0000313" key="2">
    <source>
        <dbReference type="Proteomes" id="UP000337909"/>
    </source>
</evidence>
<organism evidence="1 2">
    <name type="scientific">Pseudomonas fluorescens</name>
    <dbReference type="NCBI Taxonomy" id="294"/>
    <lineage>
        <taxon>Bacteria</taxon>
        <taxon>Pseudomonadati</taxon>
        <taxon>Pseudomonadota</taxon>
        <taxon>Gammaproteobacteria</taxon>
        <taxon>Pseudomonadales</taxon>
        <taxon>Pseudomonadaceae</taxon>
        <taxon>Pseudomonas</taxon>
    </lineage>
</organism>
<dbReference type="EMBL" id="CABVHQ010000121">
    <property type="protein sequence ID" value="VVO40750.1"/>
    <property type="molecule type" value="Genomic_DNA"/>
</dbReference>
<accession>A0A5E7FNL5</accession>
<protein>
    <submittedName>
        <fullName evidence="1">Uncharacterized protein</fullName>
    </submittedName>
</protein>
<name>A0A5E7FNL5_PSEFL</name>
<sequence>MVDVSVPLRWSKGKLDPFGCGACSRRRPGSHCCTQSPCRSCRRLRSFDLLVGVHIHSCGNGHLGFRFYSGSLSKSRSAGPVESNQSALAPFVRCLAKARHALAPVLLRGPAAIGHPWPCAANPASMPGCPLRRTSTQPLEGACTAKAKARRPTGRPGLKRTRSPVGAAEGCDLLILQLLCFGF</sequence>
<evidence type="ECO:0000313" key="1">
    <source>
        <dbReference type="EMBL" id="VVO40750.1"/>
    </source>
</evidence>
<gene>
    <name evidence="1" type="ORF">PS691_05717</name>
</gene>
<dbReference type="Proteomes" id="UP000337909">
    <property type="component" value="Unassembled WGS sequence"/>
</dbReference>
<dbReference type="AlphaFoldDB" id="A0A5E7FNL5"/>
<proteinExistence type="predicted"/>